<evidence type="ECO:0000259" key="2">
    <source>
        <dbReference type="Pfam" id="PF07110"/>
    </source>
</evidence>
<keyword evidence="4" id="KW-1185">Reference proteome</keyword>
<name>A0A9P4J1L0_9PEZI</name>
<evidence type="ECO:0000313" key="3">
    <source>
        <dbReference type="EMBL" id="KAF2152736.1"/>
    </source>
</evidence>
<dbReference type="SUPFAM" id="SSF54909">
    <property type="entry name" value="Dimeric alpha+beta barrel"/>
    <property type="match status" value="1"/>
</dbReference>
<protein>
    <recommendedName>
        <fullName evidence="2">EthD domain-containing protein</fullName>
    </recommendedName>
</protein>
<dbReference type="GO" id="GO:0016491">
    <property type="term" value="F:oxidoreductase activity"/>
    <property type="evidence" value="ECO:0007669"/>
    <property type="project" value="InterPro"/>
</dbReference>
<dbReference type="InterPro" id="IPR011008">
    <property type="entry name" value="Dimeric_a/b-barrel"/>
</dbReference>
<dbReference type="EMBL" id="ML996086">
    <property type="protein sequence ID" value="KAF2152736.1"/>
    <property type="molecule type" value="Genomic_DNA"/>
</dbReference>
<evidence type="ECO:0000256" key="1">
    <source>
        <dbReference type="ARBA" id="ARBA00005986"/>
    </source>
</evidence>
<sequence>MLVWTVCAYRKATMSEDEFHRYMSDKHAPLVRDALARHGITRYTMTHFTAETRAKLDQVIDTQFINVAGYDMITQIRFPDVQCFVDFRNDPFYKEKVMPDHDIFTDPEKVQISVGWVEDHIVDGKVVSLD</sequence>
<gene>
    <name evidence="3" type="ORF">K461DRAFT_278979</name>
</gene>
<dbReference type="Proteomes" id="UP000799439">
    <property type="component" value="Unassembled WGS sequence"/>
</dbReference>
<organism evidence="3 4">
    <name type="scientific">Myriangium duriaei CBS 260.36</name>
    <dbReference type="NCBI Taxonomy" id="1168546"/>
    <lineage>
        <taxon>Eukaryota</taxon>
        <taxon>Fungi</taxon>
        <taxon>Dikarya</taxon>
        <taxon>Ascomycota</taxon>
        <taxon>Pezizomycotina</taxon>
        <taxon>Dothideomycetes</taxon>
        <taxon>Dothideomycetidae</taxon>
        <taxon>Myriangiales</taxon>
        <taxon>Myriangiaceae</taxon>
        <taxon>Myriangium</taxon>
    </lineage>
</organism>
<dbReference type="Pfam" id="PF07110">
    <property type="entry name" value="EthD"/>
    <property type="match status" value="1"/>
</dbReference>
<dbReference type="AlphaFoldDB" id="A0A9P4J1L0"/>
<comment type="similarity">
    <text evidence="1">Belongs to the tpcK family.</text>
</comment>
<accession>A0A9P4J1L0</accession>
<evidence type="ECO:0000313" key="4">
    <source>
        <dbReference type="Proteomes" id="UP000799439"/>
    </source>
</evidence>
<dbReference type="Gene3D" id="3.30.70.100">
    <property type="match status" value="1"/>
</dbReference>
<proteinExistence type="inferred from homology"/>
<dbReference type="InterPro" id="IPR009799">
    <property type="entry name" value="EthD_dom"/>
</dbReference>
<dbReference type="OrthoDB" id="3454835at2759"/>
<reference evidence="3" key="1">
    <citation type="journal article" date="2020" name="Stud. Mycol.">
        <title>101 Dothideomycetes genomes: a test case for predicting lifestyles and emergence of pathogens.</title>
        <authorList>
            <person name="Haridas S."/>
            <person name="Albert R."/>
            <person name="Binder M."/>
            <person name="Bloem J."/>
            <person name="Labutti K."/>
            <person name="Salamov A."/>
            <person name="Andreopoulos B."/>
            <person name="Baker S."/>
            <person name="Barry K."/>
            <person name="Bills G."/>
            <person name="Bluhm B."/>
            <person name="Cannon C."/>
            <person name="Castanera R."/>
            <person name="Culley D."/>
            <person name="Daum C."/>
            <person name="Ezra D."/>
            <person name="Gonzalez J."/>
            <person name="Henrissat B."/>
            <person name="Kuo A."/>
            <person name="Liang C."/>
            <person name="Lipzen A."/>
            <person name="Lutzoni F."/>
            <person name="Magnuson J."/>
            <person name="Mondo S."/>
            <person name="Nolan M."/>
            <person name="Ohm R."/>
            <person name="Pangilinan J."/>
            <person name="Park H.-J."/>
            <person name="Ramirez L."/>
            <person name="Alfaro M."/>
            <person name="Sun H."/>
            <person name="Tritt A."/>
            <person name="Yoshinaga Y."/>
            <person name="Zwiers L.-H."/>
            <person name="Turgeon B."/>
            <person name="Goodwin S."/>
            <person name="Spatafora J."/>
            <person name="Crous P."/>
            <person name="Grigoriev I."/>
        </authorList>
    </citation>
    <scope>NUCLEOTIDE SEQUENCE</scope>
    <source>
        <strain evidence="3">CBS 260.36</strain>
    </source>
</reference>
<feature type="domain" description="EthD" evidence="2">
    <location>
        <begin position="11"/>
        <end position="107"/>
    </location>
</feature>
<comment type="caution">
    <text evidence="3">The sequence shown here is derived from an EMBL/GenBank/DDBJ whole genome shotgun (WGS) entry which is preliminary data.</text>
</comment>